<dbReference type="InParanoid" id="A0A0D0D077"/>
<dbReference type="AlphaFoldDB" id="A0A0D0D077"/>
<name>A0A0D0D077_9AGAM</name>
<dbReference type="Proteomes" id="UP000054538">
    <property type="component" value="Unassembled WGS sequence"/>
</dbReference>
<gene>
    <name evidence="1" type="ORF">PAXRUDRAFT_795629</name>
</gene>
<protein>
    <submittedName>
        <fullName evidence="1">Uncharacterized protein</fullName>
    </submittedName>
</protein>
<dbReference type="EMBL" id="KN829985">
    <property type="protein sequence ID" value="KIK73219.1"/>
    <property type="molecule type" value="Genomic_DNA"/>
</dbReference>
<evidence type="ECO:0000313" key="2">
    <source>
        <dbReference type="Proteomes" id="UP000054538"/>
    </source>
</evidence>
<reference evidence="1 2" key="1">
    <citation type="submission" date="2014-04" db="EMBL/GenBank/DDBJ databases">
        <authorList>
            <consortium name="DOE Joint Genome Institute"/>
            <person name="Kuo A."/>
            <person name="Kohler A."/>
            <person name="Jargeat P."/>
            <person name="Nagy L.G."/>
            <person name="Floudas D."/>
            <person name="Copeland A."/>
            <person name="Barry K.W."/>
            <person name="Cichocki N."/>
            <person name="Veneault-Fourrey C."/>
            <person name="LaButti K."/>
            <person name="Lindquist E.A."/>
            <person name="Lipzen A."/>
            <person name="Lundell T."/>
            <person name="Morin E."/>
            <person name="Murat C."/>
            <person name="Sun H."/>
            <person name="Tunlid A."/>
            <person name="Henrissat B."/>
            <person name="Grigoriev I.V."/>
            <person name="Hibbett D.S."/>
            <person name="Martin F."/>
            <person name="Nordberg H.P."/>
            <person name="Cantor M.N."/>
            <person name="Hua S.X."/>
        </authorList>
    </citation>
    <scope>NUCLEOTIDE SEQUENCE [LARGE SCALE GENOMIC DNA]</scope>
    <source>
        <strain evidence="1 2">Ve08.2h10</strain>
    </source>
</reference>
<sequence>MTSWIKSVITWFSPISHTITKFQLQFSLQFSSIVLVTMGMKSPRIHCTVGWGQYWPVINCTNHVMVAILDQHDTFMQFPALDSADVAISCAYTQEYPCPEWHNGILAADGSAFCCYTGEILRAHSNNTNKFNKDS</sequence>
<keyword evidence="2" id="KW-1185">Reference proteome</keyword>
<evidence type="ECO:0000313" key="1">
    <source>
        <dbReference type="EMBL" id="KIK73219.1"/>
    </source>
</evidence>
<organism evidence="1 2">
    <name type="scientific">Paxillus rubicundulus Ve08.2h10</name>
    <dbReference type="NCBI Taxonomy" id="930991"/>
    <lineage>
        <taxon>Eukaryota</taxon>
        <taxon>Fungi</taxon>
        <taxon>Dikarya</taxon>
        <taxon>Basidiomycota</taxon>
        <taxon>Agaricomycotina</taxon>
        <taxon>Agaricomycetes</taxon>
        <taxon>Agaricomycetidae</taxon>
        <taxon>Boletales</taxon>
        <taxon>Paxilineae</taxon>
        <taxon>Paxillaceae</taxon>
        <taxon>Paxillus</taxon>
    </lineage>
</organism>
<reference evidence="2" key="2">
    <citation type="submission" date="2015-01" db="EMBL/GenBank/DDBJ databases">
        <title>Evolutionary Origins and Diversification of the Mycorrhizal Mutualists.</title>
        <authorList>
            <consortium name="DOE Joint Genome Institute"/>
            <consortium name="Mycorrhizal Genomics Consortium"/>
            <person name="Kohler A."/>
            <person name="Kuo A."/>
            <person name="Nagy L.G."/>
            <person name="Floudas D."/>
            <person name="Copeland A."/>
            <person name="Barry K.W."/>
            <person name="Cichocki N."/>
            <person name="Veneault-Fourrey C."/>
            <person name="LaButti K."/>
            <person name="Lindquist E.A."/>
            <person name="Lipzen A."/>
            <person name="Lundell T."/>
            <person name="Morin E."/>
            <person name="Murat C."/>
            <person name="Riley R."/>
            <person name="Ohm R."/>
            <person name="Sun H."/>
            <person name="Tunlid A."/>
            <person name="Henrissat B."/>
            <person name="Grigoriev I.V."/>
            <person name="Hibbett D.S."/>
            <person name="Martin F."/>
        </authorList>
    </citation>
    <scope>NUCLEOTIDE SEQUENCE [LARGE SCALE GENOMIC DNA]</scope>
    <source>
        <strain evidence="2">Ve08.2h10</strain>
    </source>
</reference>
<dbReference type="OrthoDB" id="3233403at2759"/>
<proteinExistence type="predicted"/>
<accession>A0A0D0D077</accession>
<dbReference type="HOGENOM" id="CLU_1886435_0_0_1"/>